<evidence type="ECO:0000313" key="2">
    <source>
        <dbReference type="EMBL" id="GLY56294.1"/>
    </source>
</evidence>
<evidence type="ECO:0000313" key="3">
    <source>
        <dbReference type="Proteomes" id="UP001165168"/>
    </source>
</evidence>
<name>A0AAV5P1X2_CELCE</name>
<feature type="compositionally biased region" description="Basic and acidic residues" evidence="1">
    <location>
        <begin position="81"/>
        <end position="98"/>
    </location>
</feature>
<protein>
    <submittedName>
        <fullName evidence="2">Uncharacterized protein</fullName>
    </submittedName>
</protein>
<dbReference type="Proteomes" id="UP001165168">
    <property type="component" value="Unassembled WGS sequence"/>
</dbReference>
<proteinExistence type="predicted"/>
<feature type="region of interest" description="Disordered" evidence="1">
    <location>
        <begin position="28"/>
        <end position="98"/>
    </location>
</feature>
<gene>
    <name evidence="2" type="ORF">Ccel01_08960</name>
</gene>
<accession>A0AAV5P1X2</accession>
<sequence length="98" mass="10546">MPKTAASRRFGDEVMVVSARWSRGLSARRPGFGAVRDPDGSAGAGLGPGPVRTEPTAMYQTGGPPLSSGWRSADQTLPPVCRRDEMRRNRTSREGCDQ</sequence>
<dbReference type="AlphaFoldDB" id="A0AAV5P1X2"/>
<dbReference type="EMBL" id="BSTG01000001">
    <property type="protein sequence ID" value="GLY56294.1"/>
    <property type="molecule type" value="Genomic_DNA"/>
</dbReference>
<reference evidence="2" key="1">
    <citation type="submission" date="2023-03" db="EMBL/GenBank/DDBJ databases">
        <title>Cellulosimicrobium cellulans NBRC 103059.</title>
        <authorList>
            <person name="Ichikawa N."/>
            <person name="Sato H."/>
            <person name="Tonouchi N."/>
        </authorList>
    </citation>
    <scope>NUCLEOTIDE SEQUENCE</scope>
    <source>
        <strain evidence="2">NBRC 103059</strain>
    </source>
</reference>
<evidence type="ECO:0000256" key="1">
    <source>
        <dbReference type="SAM" id="MobiDB-lite"/>
    </source>
</evidence>
<organism evidence="2 3">
    <name type="scientific">Cellulosimicrobium cellulans</name>
    <name type="common">Arthrobacter luteus</name>
    <dbReference type="NCBI Taxonomy" id="1710"/>
    <lineage>
        <taxon>Bacteria</taxon>
        <taxon>Bacillati</taxon>
        <taxon>Actinomycetota</taxon>
        <taxon>Actinomycetes</taxon>
        <taxon>Micrococcales</taxon>
        <taxon>Promicromonosporaceae</taxon>
        <taxon>Cellulosimicrobium</taxon>
    </lineage>
</organism>
<comment type="caution">
    <text evidence="2">The sequence shown here is derived from an EMBL/GenBank/DDBJ whole genome shotgun (WGS) entry which is preliminary data.</text>
</comment>